<dbReference type="STRING" id="28573.A0A0U1LVY4"/>
<dbReference type="OrthoDB" id="9972683at2759"/>
<evidence type="ECO:0000313" key="4">
    <source>
        <dbReference type="Proteomes" id="UP000054383"/>
    </source>
</evidence>
<feature type="domain" description="AB hydrolase-1" evidence="2">
    <location>
        <begin position="79"/>
        <end position="321"/>
    </location>
</feature>
<evidence type="ECO:0000256" key="1">
    <source>
        <dbReference type="ARBA" id="ARBA00006886"/>
    </source>
</evidence>
<dbReference type="EMBL" id="CVMT01000003">
    <property type="protein sequence ID" value="CRG87568.1"/>
    <property type="molecule type" value="Genomic_DNA"/>
</dbReference>
<gene>
    <name evidence="3" type="ORF">PISL3812_04586</name>
</gene>
<dbReference type="Proteomes" id="UP000054383">
    <property type="component" value="Unassembled WGS sequence"/>
</dbReference>
<sequence>MASLPSEHSIGSPQAAAMAATTNHYYEIKDFSFQDGTKLASARLAYLDLNPTATKTALVITCFRGRLQSTLTFANGALQNHRVIVIALFGNGESSSPSNTPDFPTSIDYRDCVRAQRELVTAHLGLESVDIIMGFSMGGQCTYYWTLMYPDFAQNAIIICSSARTSLHNYQFLEGPKAALQNSYDYINKDLDGSSSSSNTNRGLVAFGKAYSAWLTSAEWFDKKMFKSLGYETLNDWDHNVTGTGYVGWDPDDLLAKLHMWQKGDVTVIDASCGGSLEQALSLIKARVLLMPCQTDQYFRWEVSERESRSIPSATVKVIPSIWGHMAGGGANPVDTHWMDETISKFLTKSL</sequence>
<evidence type="ECO:0000313" key="3">
    <source>
        <dbReference type="EMBL" id="CRG87568.1"/>
    </source>
</evidence>
<proteinExistence type="inferred from homology"/>
<dbReference type="Gene3D" id="3.40.50.1820">
    <property type="entry name" value="alpha/beta hydrolase"/>
    <property type="match status" value="1"/>
</dbReference>
<dbReference type="InterPro" id="IPR000073">
    <property type="entry name" value="AB_hydrolase_1"/>
</dbReference>
<dbReference type="SUPFAM" id="SSF53474">
    <property type="entry name" value="alpha/beta-Hydrolases"/>
    <property type="match status" value="1"/>
</dbReference>
<dbReference type="AlphaFoldDB" id="A0A0U1LVY4"/>
<dbReference type="PANTHER" id="PTHR32268">
    <property type="entry name" value="HOMOSERINE O-ACETYLTRANSFERASE"/>
    <property type="match status" value="1"/>
</dbReference>
<dbReference type="InterPro" id="IPR008220">
    <property type="entry name" value="HAT_MetX-like"/>
</dbReference>
<keyword evidence="4" id="KW-1185">Reference proteome</keyword>
<dbReference type="PANTHER" id="PTHR32268:SF15">
    <property type="entry name" value="HOMOSERINE ACETYLTRANSFERASE FAMILY PROTEIN (AFU_ORTHOLOGUE AFUA_1G15350)"/>
    <property type="match status" value="1"/>
</dbReference>
<evidence type="ECO:0000259" key="2">
    <source>
        <dbReference type="Pfam" id="PF00561"/>
    </source>
</evidence>
<accession>A0A0U1LVY4</accession>
<dbReference type="OMA" id="DCVRAQH"/>
<protein>
    <recommendedName>
        <fullName evidence="2">AB hydrolase-1 domain-containing protein</fullName>
    </recommendedName>
</protein>
<dbReference type="GO" id="GO:0016747">
    <property type="term" value="F:acyltransferase activity, transferring groups other than amino-acyl groups"/>
    <property type="evidence" value="ECO:0007669"/>
    <property type="project" value="InterPro"/>
</dbReference>
<organism evidence="3 4">
    <name type="scientific">Talaromyces islandicus</name>
    <name type="common">Penicillium islandicum</name>
    <dbReference type="NCBI Taxonomy" id="28573"/>
    <lineage>
        <taxon>Eukaryota</taxon>
        <taxon>Fungi</taxon>
        <taxon>Dikarya</taxon>
        <taxon>Ascomycota</taxon>
        <taxon>Pezizomycotina</taxon>
        <taxon>Eurotiomycetes</taxon>
        <taxon>Eurotiomycetidae</taxon>
        <taxon>Eurotiales</taxon>
        <taxon>Trichocomaceae</taxon>
        <taxon>Talaromyces</taxon>
        <taxon>Talaromyces sect. Islandici</taxon>
    </lineage>
</organism>
<dbReference type="InterPro" id="IPR029058">
    <property type="entry name" value="AB_hydrolase_fold"/>
</dbReference>
<comment type="similarity">
    <text evidence="1">Belongs to the AB hydrolase superfamily. MetX family.</text>
</comment>
<name>A0A0U1LVY4_TALIS</name>
<dbReference type="Pfam" id="PF00561">
    <property type="entry name" value="Abhydrolase_1"/>
    <property type="match status" value="1"/>
</dbReference>
<reference evidence="3 4" key="1">
    <citation type="submission" date="2015-04" db="EMBL/GenBank/DDBJ databases">
        <authorList>
            <person name="Syromyatnikov M.Y."/>
            <person name="Popov V.N."/>
        </authorList>
    </citation>
    <scope>NUCLEOTIDE SEQUENCE [LARGE SCALE GENOMIC DNA]</scope>
    <source>
        <strain evidence="3">WF-38-12</strain>
    </source>
</reference>